<accession>A0AAU7AVP2</accession>
<evidence type="ECO:0000313" key="2">
    <source>
        <dbReference type="EMBL" id="XAY05543.1"/>
    </source>
</evidence>
<dbReference type="RefSeq" id="WP_354702048.1">
    <property type="nucleotide sequence ID" value="NZ_CP114014.1"/>
</dbReference>
<dbReference type="Pfam" id="PF01966">
    <property type="entry name" value="HD"/>
    <property type="match status" value="1"/>
</dbReference>
<proteinExistence type="predicted"/>
<feature type="domain" description="HD" evidence="1">
    <location>
        <begin position="25"/>
        <end position="112"/>
    </location>
</feature>
<dbReference type="InterPro" id="IPR006675">
    <property type="entry name" value="HDIG_dom"/>
</dbReference>
<dbReference type="PANTHER" id="PTHR38659">
    <property type="entry name" value="METAL-DEPENDENT PHOSPHOHYDROLASE"/>
    <property type="match status" value="1"/>
</dbReference>
<dbReference type="Gene3D" id="1.10.3210.10">
    <property type="entry name" value="Hypothetical protein af1432"/>
    <property type="match status" value="1"/>
</dbReference>
<protein>
    <recommendedName>
        <fullName evidence="1">HD domain-containing protein</fullName>
    </recommendedName>
</protein>
<dbReference type="EMBL" id="CP114014">
    <property type="protein sequence ID" value="XAY05543.1"/>
    <property type="molecule type" value="Genomic_DNA"/>
</dbReference>
<evidence type="ECO:0000259" key="1">
    <source>
        <dbReference type="Pfam" id="PF01966"/>
    </source>
</evidence>
<dbReference type="PANTHER" id="PTHR38659:SF2">
    <property type="entry name" value="HDIG DOMAIN PROTEIN"/>
    <property type="match status" value="1"/>
</dbReference>
<dbReference type="SUPFAM" id="SSF109604">
    <property type="entry name" value="HD-domain/PDEase-like"/>
    <property type="match status" value="1"/>
</dbReference>
<reference evidence="2" key="1">
    <citation type="submission" date="2022-12" db="EMBL/GenBank/DDBJ databases">
        <title>Paraconexibacter alkalitolerans sp. nov. and Baekduia alba sp. nov., isolated from soil and emended description of the genera Paraconexibacter (Chun et al., 2020) and Baekduia (An et al., 2020).</title>
        <authorList>
            <person name="Vieira S."/>
            <person name="Huber K.J."/>
            <person name="Geppert A."/>
            <person name="Wolf J."/>
            <person name="Neumann-Schaal M."/>
            <person name="Muesken M."/>
            <person name="Overmann J."/>
        </authorList>
    </citation>
    <scope>NUCLEOTIDE SEQUENCE</scope>
    <source>
        <strain evidence="2">AEG42_29</strain>
    </source>
</reference>
<organism evidence="2">
    <name type="scientific">Paraconexibacter sp. AEG42_29</name>
    <dbReference type="NCBI Taxonomy" id="2997339"/>
    <lineage>
        <taxon>Bacteria</taxon>
        <taxon>Bacillati</taxon>
        <taxon>Actinomycetota</taxon>
        <taxon>Thermoleophilia</taxon>
        <taxon>Solirubrobacterales</taxon>
        <taxon>Paraconexibacteraceae</taxon>
        <taxon>Paraconexibacter</taxon>
    </lineage>
</organism>
<dbReference type="KEGG" id="parq:DSM112329_02400"/>
<sequence length="198" mass="21514">MSQTLSRASAWSLLTEWVQSESLRRHCLAVEASMRAMAAARGADEELWGVTGLLHDMDYERFPDLETGHPRMAMAELERLDYPPELIRAVASHADYLGVSRDSDLEKSLFAVDELSGFILACAYVRPQGIHGLTPKSVKKKLKTVAFAAAVSREDVRAGAEQLGVDLDDHIRFVIAALEPQAEALGIDGAEAAPDPGA</sequence>
<name>A0AAU7AVP2_9ACTN</name>
<gene>
    <name evidence="2" type="ORF">DSM112329_02400</name>
</gene>
<dbReference type="InterPro" id="IPR006674">
    <property type="entry name" value="HD_domain"/>
</dbReference>
<dbReference type="NCBIfam" id="TIGR00277">
    <property type="entry name" value="HDIG"/>
    <property type="match status" value="1"/>
</dbReference>
<dbReference type="AlphaFoldDB" id="A0AAU7AVP2"/>